<accession>A0A9P6NUQ8</accession>
<comment type="caution">
    <text evidence="1">The sequence shown here is derived from an EMBL/GenBank/DDBJ whole genome shotgun (WGS) entry which is preliminary data.</text>
</comment>
<dbReference type="AlphaFoldDB" id="A0A9P6NUQ8"/>
<organism evidence="1 2">
    <name type="scientific">Cronartium quercuum f. sp. fusiforme G11</name>
    <dbReference type="NCBI Taxonomy" id="708437"/>
    <lineage>
        <taxon>Eukaryota</taxon>
        <taxon>Fungi</taxon>
        <taxon>Dikarya</taxon>
        <taxon>Basidiomycota</taxon>
        <taxon>Pucciniomycotina</taxon>
        <taxon>Pucciniomycetes</taxon>
        <taxon>Pucciniales</taxon>
        <taxon>Coleosporiaceae</taxon>
        <taxon>Cronartium</taxon>
    </lineage>
</organism>
<evidence type="ECO:0000313" key="1">
    <source>
        <dbReference type="EMBL" id="KAG0150722.1"/>
    </source>
</evidence>
<protein>
    <submittedName>
        <fullName evidence="1">Uncharacterized protein</fullName>
    </submittedName>
</protein>
<reference evidence="1" key="1">
    <citation type="submission" date="2013-11" db="EMBL/GenBank/DDBJ databases">
        <title>Genome sequence of the fusiform rust pathogen reveals effectors for host alternation and coevolution with pine.</title>
        <authorList>
            <consortium name="DOE Joint Genome Institute"/>
            <person name="Smith K."/>
            <person name="Pendleton A."/>
            <person name="Kubisiak T."/>
            <person name="Anderson C."/>
            <person name="Salamov A."/>
            <person name="Aerts A."/>
            <person name="Riley R."/>
            <person name="Clum A."/>
            <person name="Lindquist E."/>
            <person name="Ence D."/>
            <person name="Campbell M."/>
            <person name="Kronenberg Z."/>
            <person name="Feau N."/>
            <person name="Dhillon B."/>
            <person name="Hamelin R."/>
            <person name="Burleigh J."/>
            <person name="Smith J."/>
            <person name="Yandell M."/>
            <person name="Nelson C."/>
            <person name="Grigoriev I."/>
            <person name="Davis J."/>
        </authorList>
    </citation>
    <scope>NUCLEOTIDE SEQUENCE</scope>
    <source>
        <strain evidence="1">G11</strain>
    </source>
</reference>
<dbReference type="OrthoDB" id="2506069at2759"/>
<gene>
    <name evidence="1" type="ORF">CROQUDRAFT_676496</name>
</gene>
<dbReference type="Proteomes" id="UP000886653">
    <property type="component" value="Unassembled WGS sequence"/>
</dbReference>
<name>A0A9P6NUQ8_9BASI</name>
<sequence>MSTFTRLPMELKELIMEEIYLSDISILSEGFHVQSPFKKARFTPLDFKNGVAPKGSTLNTVALVNREMYKLSKPILCKVLDLYCLASNSVGITEELLSYIERHKQHIKILICPVITFQDNWLGSDRAVLKITNLEHKWVQSLNHTLRQMINTINLQTIELHPSFLAPLYDSSLPIIHHPLTCETLDIISRFKNITSLYIKTDAPIKVPEDMVLHVIRNMESLALISLQNIASQSSELAIIQSSLQPSDDEIQITKEFSFPLLSSLEISGFSQEEDILTIFKKSPLLKTGIFNSPNIRVSTVTKLIKGWSNLSFLDVNVRGGGGSIDLILYCSRKGIQLDEAFY</sequence>
<proteinExistence type="predicted"/>
<dbReference type="EMBL" id="MU167217">
    <property type="protein sequence ID" value="KAG0150722.1"/>
    <property type="molecule type" value="Genomic_DNA"/>
</dbReference>
<keyword evidence="2" id="KW-1185">Reference proteome</keyword>
<evidence type="ECO:0000313" key="2">
    <source>
        <dbReference type="Proteomes" id="UP000886653"/>
    </source>
</evidence>